<proteinExistence type="inferred from homology"/>
<dbReference type="Gene3D" id="3.40.50.300">
    <property type="entry name" value="P-loop containing nucleotide triphosphate hydrolases"/>
    <property type="match status" value="1"/>
</dbReference>
<dbReference type="Pfam" id="PF00071">
    <property type="entry name" value="Ras"/>
    <property type="match status" value="1"/>
</dbReference>
<dbReference type="SMART" id="SM00173">
    <property type="entry name" value="RAS"/>
    <property type="match status" value="1"/>
</dbReference>
<dbReference type="PROSITE" id="PS51421">
    <property type="entry name" value="RAS"/>
    <property type="match status" value="1"/>
</dbReference>
<dbReference type="GO" id="GO:0005246">
    <property type="term" value="F:calcium channel regulator activity"/>
    <property type="evidence" value="ECO:0007669"/>
    <property type="project" value="TreeGrafter"/>
</dbReference>
<dbReference type="InterPro" id="IPR027417">
    <property type="entry name" value="P-loop_NTPase"/>
</dbReference>
<dbReference type="SUPFAM" id="SSF52540">
    <property type="entry name" value="P-loop containing nucleoside triphosphate hydrolases"/>
    <property type="match status" value="1"/>
</dbReference>
<dbReference type="SMART" id="SM00175">
    <property type="entry name" value="RAB"/>
    <property type="match status" value="1"/>
</dbReference>
<dbReference type="GeneTree" id="ENSGT00940000157830"/>
<dbReference type="GO" id="GO:0005525">
    <property type="term" value="F:GTP binding"/>
    <property type="evidence" value="ECO:0007669"/>
    <property type="project" value="InterPro"/>
</dbReference>
<dbReference type="InterPro" id="IPR051641">
    <property type="entry name" value="RGK_GTP-binding_reg"/>
</dbReference>
<evidence type="ECO:0000256" key="3">
    <source>
        <dbReference type="ARBA" id="ARBA00022741"/>
    </source>
</evidence>
<dbReference type="GO" id="GO:0003924">
    <property type="term" value="F:GTPase activity"/>
    <property type="evidence" value="ECO:0007669"/>
    <property type="project" value="InterPro"/>
</dbReference>
<protein>
    <submittedName>
        <fullName evidence="4">GTP binding protein overexpressed in skeletal muscle</fullName>
    </submittedName>
</protein>
<dbReference type="Ensembl" id="ENSEBUT00000017622.1">
    <property type="protein sequence ID" value="ENSEBUP00000017046.1"/>
    <property type="gene ID" value="ENSEBUG00000010667.1"/>
</dbReference>
<keyword evidence="2" id="KW-0597">Phosphoprotein</keyword>
<dbReference type="Proteomes" id="UP000694388">
    <property type="component" value="Unplaced"/>
</dbReference>
<dbReference type="AlphaFoldDB" id="A0A8C4WX92"/>
<dbReference type="GO" id="GO:0005886">
    <property type="term" value="C:plasma membrane"/>
    <property type="evidence" value="ECO:0007669"/>
    <property type="project" value="TreeGrafter"/>
</dbReference>
<accession>A0A8C4WX92</accession>
<dbReference type="PRINTS" id="PR00449">
    <property type="entry name" value="RASTRNSFRMNG"/>
</dbReference>
<dbReference type="SMART" id="SM00174">
    <property type="entry name" value="RHO"/>
    <property type="match status" value="1"/>
</dbReference>
<evidence type="ECO:0000256" key="2">
    <source>
        <dbReference type="ARBA" id="ARBA00022553"/>
    </source>
</evidence>
<keyword evidence="3" id="KW-0547">Nucleotide-binding</keyword>
<reference evidence="4" key="1">
    <citation type="submission" date="2025-08" db="UniProtKB">
        <authorList>
            <consortium name="Ensembl"/>
        </authorList>
    </citation>
    <scope>IDENTIFICATION</scope>
</reference>
<reference evidence="4" key="2">
    <citation type="submission" date="2025-09" db="UniProtKB">
        <authorList>
            <consortium name="Ensembl"/>
        </authorList>
    </citation>
    <scope>IDENTIFICATION</scope>
</reference>
<name>A0A8C4WX92_EPTBU</name>
<dbReference type="InterPro" id="IPR001806">
    <property type="entry name" value="Small_GTPase"/>
</dbReference>
<dbReference type="PANTHER" id="PTHR45775">
    <property type="entry name" value="RAD, GEM/KIR FAMILY MEMBER 2, ISOFORM C"/>
    <property type="match status" value="1"/>
</dbReference>
<evidence type="ECO:0000256" key="1">
    <source>
        <dbReference type="ARBA" id="ARBA00008846"/>
    </source>
</evidence>
<keyword evidence="5" id="KW-1185">Reference proteome</keyword>
<evidence type="ECO:0000313" key="5">
    <source>
        <dbReference type="Proteomes" id="UP000694388"/>
    </source>
</evidence>
<evidence type="ECO:0000313" key="4">
    <source>
        <dbReference type="Ensembl" id="ENSEBUP00000017046.1"/>
    </source>
</evidence>
<sequence length="320" mass="34390">MNRPSIMTSCDSEAVVGVLRRAASLSGPTRRRNQRLSFSRDDRELRAVQSEEDLLVENSGREHLQIAANSNCDVSETSDTSVPPQEVYRLVLLGDPGVGKSSLASAFACVLSAGGCEGGDGEADREVYTRRMAVDGVDALVLVSVGRTQETSFEECCPHGDAFLLVYSVADRASFDAASERRIHLRRARPTHQDPPVIFVGNKSDLVRCRAVSEEEGKACAVVFGCKFIETSAPLQLHVVDLFVGAVRQVRLHRAVIGATVGPPPVTGNRASRRTVNRRESFSAKARRVLVGLAGGIAGGDGQEDAFQAKSKSCHDLSVL</sequence>
<dbReference type="PROSITE" id="PS51419">
    <property type="entry name" value="RAB"/>
    <property type="match status" value="1"/>
</dbReference>
<organism evidence="4 5">
    <name type="scientific">Eptatretus burgeri</name>
    <name type="common">Inshore hagfish</name>
    <dbReference type="NCBI Taxonomy" id="7764"/>
    <lineage>
        <taxon>Eukaryota</taxon>
        <taxon>Metazoa</taxon>
        <taxon>Chordata</taxon>
        <taxon>Craniata</taxon>
        <taxon>Vertebrata</taxon>
        <taxon>Cyclostomata</taxon>
        <taxon>Myxini</taxon>
        <taxon>Myxiniformes</taxon>
        <taxon>Myxinidae</taxon>
        <taxon>Eptatretinae</taxon>
        <taxon>Eptatretus</taxon>
    </lineage>
</organism>
<comment type="similarity">
    <text evidence="1">Belongs to the small GTPase superfamily. RGK family.</text>
</comment>
<dbReference type="PANTHER" id="PTHR45775:SF6">
    <property type="entry name" value="RAD, GEM_KIR FAMILY MEMBER 2, ISOFORM C"/>
    <property type="match status" value="1"/>
</dbReference>